<keyword evidence="2" id="KW-1133">Transmembrane helix</keyword>
<gene>
    <name evidence="3" type="ORF">LS48_08590</name>
</gene>
<dbReference type="OrthoDB" id="614964at2"/>
<name>A0A137RHZ9_9FLAO</name>
<evidence type="ECO:0000256" key="2">
    <source>
        <dbReference type="SAM" id="Phobius"/>
    </source>
</evidence>
<dbReference type="SMART" id="SM00028">
    <property type="entry name" value="TPR"/>
    <property type="match status" value="4"/>
</dbReference>
<dbReference type="GO" id="GO:0006355">
    <property type="term" value="P:regulation of DNA-templated transcription"/>
    <property type="evidence" value="ECO:0007669"/>
    <property type="project" value="InterPro"/>
</dbReference>
<dbReference type="Gene3D" id="1.25.40.10">
    <property type="entry name" value="Tetratricopeptide repeat domain"/>
    <property type="match status" value="1"/>
</dbReference>
<keyword evidence="2" id="KW-0812">Transmembrane</keyword>
<evidence type="ECO:0000313" key="4">
    <source>
        <dbReference type="Proteomes" id="UP000070138"/>
    </source>
</evidence>
<dbReference type="EMBL" id="JRWG01000004">
    <property type="protein sequence ID" value="KXN99113.1"/>
    <property type="molecule type" value="Genomic_DNA"/>
</dbReference>
<dbReference type="RefSeq" id="WP_062621994.1">
    <property type="nucleotide sequence ID" value="NZ_JRWG01000004.1"/>
</dbReference>
<dbReference type="Pfam" id="PF13424">
    <property type="entry name" value="TPR_12"/>
    <property type="match status" value="1"/>
</dbReference>
<reference evidence="4" key="1">
    <citation type="submission" date="2014-10" db="EMBL/GenBank/DDBJ databases">
        <title>Genome sequencing of Vitellibacter sp. D-24.</title>
        <authorList>
            <person name="Thevarajoo S."/>
            <person name="Selvaratnam C."/>
            <person name="Goh K.M."/>
            <person name="Chong C.S."/>
        </authorList>
    </citation>
    <scope>NUCLEOTIDE SEQUENCE [LARGE SCALE GENOMIC DNA]</scope>
    <source>
        <strain evidence="4">D-24</strain>
    </source>
</reference>
<dbReference type="GO" id="GO:0003677">
    <property type="term" value="F:DNA binding"/>
    <property type="evidence" value="ECO:0007669"/>
    <property type="project" value="InterPro"/>
</dbReference>
<dbReference type="STRING" id="1548749.LS48_08590"/>
<feature type="transmembrane region" description="Helical" evidence="2">
    <location>
        <begin position="328"/>
        <end position="347"/>
    </location>
</feature>
<keyword evidence="1" id="KW-0802">TPR repeat</keyword>
<dbReference type="InterPro" id="IPR019734">
    <property type="entry name" value="TPR_rpt"/>
</dbReference>
<dbReference type="SUPFAM" id="SSF48452">
    <property type="entry name" value="TPR-like"/>
    <property type="match status" value="1"/>
</dbReference>
<protein>
    <submittedName>
        <fullName evidence="3">Uncharacterized protein</fullName>
    </submittedName>
</protein>
<dbReference type="PROSITE" id="PS50005">
    <property type="entry name" value="TPR"/>
    <property type="match status" value="1"/>
</dbReference>
<proteinExistence type="predicted"/>
<comment type="caution">
    <text evidence="3">The sequence shown here is derived from an EMBL/GenBank/DDBJ whole genome shotgun (WGS) entry which is preliminary data.</text>
</comment>
<dbReference type="Pfam" id="PF13374">
    <property type="entry name" value="TPR_10"/>
    <property type="match status" value="1"/>
</dbReference>
<reference evidence="3 4" key="2">
    <citation type="journal article" date="2016" name="Int. J. Syst. Evol. Microbiol.">
        <title>Vitellibacter aquimaris sp. nov., a marine bacterium isolated from seawater.</title>
        <authorList>
            <person name="Thevarajoo S."/>
            <person name="Selvaratnam C."/>
            <person name="Goh K.M."/>
            <person name="Hong K.W."/>
            <person name="Chan X.Y."/>
            <person name="Chan K.G."/>
            <person name="Chong C.S."/>
        </authorList>
    </citation>
    <scope>NUCLEOTIDE SEQUENCE [LARGE SCALE GENOMIC DNA]</scope>
    <source>
        <strain evidence="3 4">D-24</strain>
    </source>
</reference>
<dbReference type="AlphaFoldDB" id="A0A137RHZ9"/>
<dbReference type="Proteomes" id="UP000070138">
    <property type="component" value="Unassembled WGS sequence"/>
</dbReference>
<keyword evidence="4" id="KW-1185">Reference proteome</keyword>
<accession>A0A137RHZ9</accession>
<keyword evidence="2" id="KW-0472">Membrane</keyword>
<dbReference type="SUPFAM" id="SSF46894">
    <property type="entry name" value="C-terminal effector domain of the bipartite response regulators"/>
    <property type="match status" value="1"/>
</dbReference>
<dbReference type="InterPro" id="IPR011990">
    <property type="entry name" value="TPR-like_helical_dom_sf"/>
</dbReference>
<organism evidence="3 4">
    <name type="scientific">Aequorivita aquimaris</name>
    <dbReference type="NCBI Taxonomy" id="1548749"/>
    <lineage>
        <taxon>Bacteria</taxon>
        <taxon>Pseudomonadati</taxon>
        <taxon>Bacteroidota</taxon>
        <taxon>Flavobacteriia</taxon>
        <taxon>Flavobacteriales</taxon>
        <taxon>Flavobacteriaceae</taxon>
        <taxon>Aequorivita</taxon>
    </lineage>
</organism>
<evidence type="ECO:0000256" key="1">
    <source>
        <dbReference type="PROSITE-ProRule" id="PRU00339"/>
    </source>
</evidence>
<feature type="repeat" description="TPR" evidence="1">
    <location>
        <begin position="102"/>
        <end position="135"/>
    </location>
</feature>
<sequence>MKSLLIFLFLIINAQEETRPECDILIQQAIEAMHQNKHAKSLEILTKVQKIAQEKGWHKELFLTLNNIGANYYKLSDYGEALENYLLAYDIALSYLDTTQEMVVLNNIGILFYQENNLGEAEKYFLKAYTLAHKNTDSFKMGLYAVNLGLALNSAGRLEDARAYLQKALPLLQNHQNVLLQGRYALAENYYLSDEQKNAKEELLRLIPELTTLEFIEQKASGLLLLSKIALSEANIKKAEEFAALAQNPHNSLDTQINIFQHLSNLNYREKKYELASKYKDTVIILKDSLYHLKSSSQFEANRVKFAMRNYEIEMIEKTKNYEAERKMLYASFSAIVFIILVIVWTWRNAHIRDKQKKIIAERNQKIKMLELESELEAKNRTLAVKALNMSNRNEVLQEVVQNIKEQVDLSNKPEVRKYVAILNKQIKKDKTKDDFLIHFEETNHGFLSSLREKHQNLNVNDIRFLSYLYMNLSIKEISSLLNITPDACRKRKERIAKKMGLQETAELFPYLSHI</sequence>
<dbReference type="InterPro" id="IPR016032">
    <property type="entry name" value="Sig_transdc_resp-reg_C-effctor"/>
</dbReference>
<evidence type="ECO:0000313" key="3">
    <source>
        <dbReference type="EMBL" id="KXN99113.1"/>
    </source>
</evidence>